<keyword evidence="6" id="KW-0342">GTP-binding</keyword>
<dbReference type="PANTHER" id="PTHR11109:SF7">
    <property type="entry name" value="GTP CYCLOHYDROLASE 1"/>
    <property type="match status" value="1"/>
</dbReference>
<dbReference type="GO" id="GO:0003934">
    <property type="term" value="F:GTP cyclohydrolase I activity"/>
    <property type="evidence" value="ECO:0007669"/>
    <property type="project" value="UniProtKB-EC"/>
</dbReference>
<dbReference type="Proteomes" id="UP000618952">
    <property type="component" value="Unassembled WGS sequence"/>
</dbReference>
<keyword evidence="6" id="KW-0547">Nucleotide-binding</keyword>
<dbReference type="Gene3D" id="3.30.1130.10">
    <property type="match status" value="1"/>
</dbReference>
<feature type="binding site" evidence="6">
    <location>
        <position position="106"/>
    </location>
    <ligand>
        <name>Zn(2+)</name>
        <dbReference type="ChEBI" id="CHEBI:29105"/>
    </ligand>
</feature>
<dbReference type="InterPro" id="IPR018234">
    <property type="entry name" value="GTP_CycHdrlase_I_CS"/>
</dbReference>
<dbReference type="RefSeq" id="WP_187582975.1">
    <property type="nucleotide sequence ID" value="NZ_JACLHY010000005.1"/>
</dbReference>
<dbReference type="NCBIfam" id="TIGR00063">
    <property type="entry name" value="folE"/>
    <property type="match status" value="1"/>
</dbReference>
<comment type="catalytic activity">
    <reaction evidence="1 6">
        <text>GTP + H2O = 7,8-dihydroneopterin 3'-triphosphate + formate + H(+)</text>
        <dbReference type="Rhea" id="RHEA:17473"/>
        <dbReference type="ChEBI" id="CHEBI:15377"/>
        <dbReference type="ChEBI" id="CHEBI:15378"/>
        <dbReference type="ChEBI" id="CHEBI:15740"/>
        <dbReference type="ChEBI" id="CHEBI:37565"/>
        <dbReference type="ChEBI" id="CHEBI:58462"/>
        <dbReference type="EC" id="3.5.4.16"/>
    </reaction>
</comment>
<dbReference type="EC" id="3.5.4.16" evidence="6"/>
<dbReference type="PANTHER" id="PTHR11109">
    <property type="entry name" value="GTP CYCLOHYDROLASE I"/>
    <property type="match status" value="1"/>
</dbReference>
<organism evidence="8 9">
    <name type="scientific">Arenibacter arenosicollis</name>
    <dbReference type="NCBI Taxonomy" id="2762274"/>
    <lineage>
        <taxon>Bacteria</taxon>
        <taxon>Pseudomonadati</taxon>
        <taxon>Bacteroidota</taxon>
        <taxon>Flavobacteriia</taxon>
        <taxon>Flavobacteriales</taxon>
        <taxon>Flavobacteriaceae</taxon>
        <taxon>Arenibacter</taxon>
    </lineage>
</organism>
<feature type="binding site" evidence="6">
    <location>
        <position position="103"/>
    </location>
    <ligand>
        <name>Zn(2+)</name>
        <dbReference type="ChEBI" id="CHEBI:29105"/>
    </ligand>
</feature>
<reference evidence="8 9" key="1">
    <citation type="submission" date="2020-08" db="EMBL/GenBank/DDBJ databases">
        <title>Arenibacter gaetbuli sp. nov., isolated from a sand dune.</title>
        <authorList>
            <person name="Park S."/>
            <person name="Yoon J.-H."/>
        </authorList>
    </citation>
    <scope>NUCLEOTIDE SEQUENCE [LARGE SCALE GENOMIC DNA]</scope>
    <source>
        <strain evidence="8 9">BSSL-BM3</strain>
    </source>
</reference>
<dbReference type="PROSITE" id="PS00860">
    <property type="entry name" value="GTP_CYCLOHYDROL_1_2"/>
    <property type="match status" value="1"/>
</dbReference>
<dbReference type="InterPro" id="IPR043134">
    <property type="entry name" value="GTP-CH-I_N"/>
</dbReference>
<dbReference type="PROSITE" id="PS00859">
    <property type="entry name" value="GTP_CYCLOHYDROL_1_1"/>
    <property type="match status" value="1"/>
</dbReference>
<evidence type="ECO:0000313" key="9">
    <source>
        <dbReference type="Proteomes" id="UP000618952"/>
    </source>
</evidence>
<feature type="binding site" evidence="6">
    <location>
        <position position="174"/>
    </location>
    <ligand>
        <name>Zn(2+)</name>
        <dbReference type="ChEBI" id="CHEBI:29105"/>
    </ligand>
</feature>
<evidence type="ECO:0000313" key="8">
    <source>
        <dbReference type="EMBL" id="MBC8767814.1"/>
    </source>
</evidence>
<dbReference type="InterPro" id="IPR043133">
    <property type="entry name" value="GTP-CH-I_C/QueF"/>
</dbReference>
<comment type="pathway">
    <text evidence="2 6">Cofactor biosynthesis; 7,8-dihydroneopterin triphosphate biosynthesis; 7,8-dihydroneopterin triphosphate from GTP: step 1/1.</text>
</comment>
<evidence type="ECO:0000256" key="5">
    <source>
        <dbReference type="ARBA" id="ARBA00022801"/>
    </source>
</evidence>
<accession>A0ABR7QKZ7</accession>
<evidence type="ECO:0000256" key="1">
    <source>
        <dbReference type="ARBA" id="ARBA00001052"/>
    </source>
</evidence>
<keyword evidence="5 6" id="KW-0378">Hydrolase</keyword>
<evidence type="ECO:0000259" key="7">
    <source>
        <dbReference type="Pfam" id="PF01227"/>
    </source>
</evidence>
<comment type="similarity">
    <text evidence="3 6">Belongs to the GTP cyclohydrolase I family.</text>
</comment>
<comment type="caution">
    <text evidence="8">The sequence shown here is derived from an EMBL/GenBank/DDBJ whole genome shotgun (WGS) entry which is preliminary data.</text>
</comment>
<dbReference type="Pfam" id="PF01227">
    <property type="entry name" value="GTP_cyclohydroI"/>
    <property type="match status" value="1"/>
</dbReference>
<dbReference type="InterPro" id="IPR020602">
    <property type="entry name" value="GTP_CycHdrlase_I_dom"/>
</dbReference>
<dbReference type="Gene3D" id="1.10.286.10">
    <property type="match status" value="1"/>
</dbReference>
<gene>
    <name evidence="6 8" type="primary">folE</name>
    <name evidence="8" type="ORF">H4O18_07415</name>
</gene>
<dbReference type="SUPFAM" id="SSF55620">
    <property type="entry name" value="Tetrahydrobiopterin biosynthesis enzymes-like"/>
    <property type="match status" value="1"/>
</dbReference>
<dbReference type="NCBIfam" id="NF006826">
    <property type="entry name" value="PRK09347.1-3"/>
    <property type="match status" value="1"/>
</dbReference>
<protein>
    <recommendedName>
        <fullName evidence="6">GTP cyclohydrolase 1</fullName>
        <ecNumber evidence="6">3.5.4.16</ecNumber>
    </recommendedName>
    <alternativeName>
        <fullName evidence="6">GTP cyclohydrolase I</fullName>
        <shortName evidence="6">GTP-CH-I</shortName>
    </alternativeName>
</protein>
<evidence type="ECO:0000256" key="4">
    <source>
        <dbReference type="ARBA" id="ARBA00022563"/>
    </source>
</evidence>
<keyword evidence="6" id="KW-0479">Metal-binding</keyword>
<comment type="subunit">
    <text evidence="6">Homopolymer.</text>
</comment>
<evidence type="ECO:0000256" key="6">
    <source>
        <dbReference type="HAMAP-Rule" id="MF_00223"/>
    </source>
</evidence>
<name>A0ABR7QKZ7_9FLAO</name>
<evidence type="ECO:0000256" key="2">
    <source>
        <dbReference type="ARBA" id="ARBA00005080"/>
    </source>
</evidence>
<dbReference type="NCBIfam" id="NF006824">
    <property type="entry name" value="PRK09347.1-1"/>
    <property type="match status" value="1"/>
</dbReference>
<keyword evidence="4 6" id="KW-0554">One-carbon metabolism</keyword>
<feature type="domain" description="GTP cyclohydrolase I" evidence="7">
    <location>
        <begin position="35"/>
        <end position="209"/>
    </location>
</feature>
<keyword evidence="6" id="KW-0862">Zinc</keyword>
<sequence length="211" mass="24143">MKANGTQIKTEKIKNQEPITTAAGKLKKIQAIAFHFKKIMETLELNLEDPSLRDTPERVAKMYVNETFMGLDKSNFPKISYFGNHYKYDEMILIRDITLFSYCEHHFVPFFGKVSIAYFPQNRVIGLSKFNRIVHFIASKPQVQEKLTVELGTVLKNLLDIDDIAIAVEAHHLCVASRGISDTNSVTETSYFSGKFRKSKVQRQFLNSITS</sequence>
<keyword evidence="9" id="KW-1185">Reference proteome</keyword>
<dbReference type="InterPro" id="IPR001474">
    <property type="entry name" value="GTP_CycHdrlase_I"/>
</dbReference>
<evidence type="ECO:0000256" key="3">
    <source>
        <dbReference type="ARBA" id="ARBA00008085"/>
    </source>
</evidence>
<dbReference type="EMBL" id="JACLHY010000005">
    <property type="protein sequence ID" value="MBC8767814.1"/>
    <property type="molecule type" value="Genomic_DNA"/>
</dbReference>
<proteinExistence type="inferred from homology"/>
<dbReference type="HAMAP" id="MF_00223">
    <property type="entry name" value="FolE"/>
    <property type="match status" value="1"/>
</dbReference>